<dbReference type="KEGG" id="mam:Mesau_00575"/>
<dbReference type="Proteomes" id="UP000010998">
    <property type="component" value="Chromosome"/>
</dbReference>
<organism evidence="1 2">
    <name type="scientific">Mesorhizobium australicum (strain HAMBI 3006 / LMG 24608 / WSM2073)</name>
    <dbReference type="NCBI Taxonomy" id="754035"/>
    <lineage>
        <taxon>Bacteria</taxon>
        <taxon>Pseudomonadati</taxon>
        <taxon>Pseudomonadota</taxon>
        <taxon>Alphaproteobacteria</taxon>
        <taxon>Hyphomicrobiales</taxon>
        <taxon>Phyllobacteriaceae</taxon>
        <taxon>Mesorhizobium</taxon>
    </lineage>
</organism>
<dbReference type="HOGENOM" id="CLU_1146137_0_0_5"/>
<gene>
    <name evidence="1" type="ordered locus">Mesau_00575</name>
</gene>
<accession>L0KFA6</accession>
<name>L0KFA6_MESAW</name>
<sequence length="242" mass="26752">MNTELASSIVCELSYAVTLAIKNDREEAEDRSNHKLYGSFLYDWGVEVATDFTVSENTTINPTTAWLPLSQFSLAGGISKGAVATNVNTFNVFYPLSALYKPDIFKTDTKERPCRQPAGHQEGSPLVDIDLRILPLLESRIQTVQLHIADAPDKKEVIKGGKNVLQQTVSIKETISGDITPTWKFTTSTVNASGKLFSAGRERTHKIVFTFAQLADDKQTLSPLGEAWHINEQKKVGIIVQQ</sequence>
<evidence type="ECO:0000313" key="2">
    <source>
        <dbReference type="Proteomes" id="UP000010998"/>
    </source>
</evidence>
<dbReference type="eggNOG" id="ENOG50311ZZ">
    <property type="taxonomic scope" value="Bacteria"/>
</dbReference>
<dbReference type="EMBL" id="CP003358">
    <property type="protein sequence ID" value="AGB43064.1"/>
    <property type="molecule type" value="Genomic_DNA"/>
</dbReference>
<keyword evidence="2" id="KW-1185">Reference proteome</keyword>
<evidence type="ECO:0000313" key="1">
    <source>
        <dbReference type="EMBL" id="AGB43064.1"/>
    </source>
</evidence>
<protein>
    <submittedName>
        <fullName evidence="1">Uncharacterized protein</fullName>
    </submittedName>
</protein>
<reference evidence="2" key="1">
    <citation type="submission" date="2012-02" db="EMBL/GenBank/DDBJ databases">
        <title>Complete sequence of Mesorhizobium australicum WSM2073.</title>
        <authorList>
            <person name="Lucas S."/>
            <person name="Han J."/>
            <person name="Lapidus A."/>
            <person name="Cheng J.-F."/>
            <person name="Goodwin L."/>
            <person name="Pitluck S."/>
            <person name="Peters L."/>
            <person name="Gu W."/>
            <person name="Detter J.C."/>
            <person name="Han C."/>
            <person name="Tapia R."/>
            <person name="Land M."/>
            <person name="Hauser L."/>
            <person name="Kyrpides N."/>
            <person name="Ivanova N."/>
            <person name="Pagani I."/>
            <person name="Reeve W.G."/>
            <person name="Howieson J.G."/>
            <person name="Tiwari R.P."/>
            <person name="O'Hara G.W."/>
            <person name="Atkins C.A."/>
            <person name="Ronson C.W."/>
            <person name="Nandasena K.G."/>
            <person name="Woyke T."/>
        </authorList>
    </citation>
    <scope>NUCLEOTIDE SEQUENCE [LARGE SCALE GENOMIC DNA]</scope>
    <source>
        <strain evidence="2">LMG 24608 / HAMBI 3006 / WSM2073</strain>
    </source>
</reference>
<proteinExistence type="predicted"/>
<dbReference type="AlphaFoldDB" id="L0KFA6"/>